<keyword evidence="3" id="KW-1185">Reference proteome</keyword>
<dbReference type="AlphaFoldDB" id="A0A2T0KF16"/>
<dbReference type="InterPro" id="IPR051347">
    <property type="entry name" value="Circadian_clock_KaiC-rel"/>
</dbReference>
<dbReference type="OrthoDB" id="9783783at2"/>
<gene>
    <name evidence="2" type="ORF">CLV67_105133</name>
</gene>
<dbReference type="EMBL" id="PVMZ01000005">
    <property type="protein sequence ID" value="PRX21956.1"/>
    <property type="molecule type" value="Genomic_DNA"/>
</dbReference>
<dbReference type="InterPro" id="IPR010624">
    <property type="entry name" value="KaiC_dom"/>
</dbReference>
<comment type="caution">
    <text evidence="2">The sequence shown here is derived from an EMBL/GenBank/DDBJ whole genome shotgun (WGS) entry which is preliminary data.</text>
</comment>
<reference evidence="2 3" key="1">
    <citation type="submission" date="2018-03" db="EMBL/GenBank/DDBJ databases">
        <title>Genomic Encyclopedia of Archaeal and Bacterial Type Strains, Phase II (KMG-II): from individual species to whole genera.</title>
        <authorList>
            <person name="Goeker M."/>
        </authorList>
    </citation>
    <scope>NUCLEOTIDE SEQUENCE [LARGE SCALE GENOMIC DNA]</scope>
    <source>
        <strain evidence="2 3">DSM 43146</strain>
    </source>
</reference>
<evidence type="ECO:0000313" key="2">
    <source>
        <dbReference type="EMBL" id="PRX21956.1"/>
    </source>
</evidence>
<dbReference type="PANTHER" id="PTHR42926:SF1">
    <property type="entry name" value="CIRCADIAN CLOCK OSCILLATOR PROTEIN KAIC 1"/>
    <property type="match status" value="1"/>
</dbReference>
<feature type="domain" description="KaiC" evidence="1">
    <location>
        <begin position="238"/>
        <end position="473"/>
    </location>
</feature>
<dbReference type="SUPFAM" id="SSF52540">
    <property type="entry name" value="P-loop containing nucleoside triphosphate hydrolases"/>
    <property type="match status" value="2"/>
</dbReference>
<dbReference type="Gene3D" id="3.40.50.300">
    <property type="entry name" value="P-loop containing nucleotide triphosphate hydrolases"/>
    <property type="match status" value="2"/>
</dbReference>
<dbReference type="Pfam" id="PF06745">
    <property type="entry name" value="ATPase"/>
    <property type="match status" value="2"/>
</dbReference>
<dbReference type="InterPro" id="IPR027417">
    <property type="entry name" value="P-loop_NTPase"/>
</dbReference>
<dbReference type="GO" id="GO:0005524">
    <property type="term" value="F:ATP binding"/>
    <property type="evidence" value="ECO:0007669"/>
    <property type="project" value="InterPro"/>
</dbReference>
<accession>A0A2T0KF16</accession>
<dbReference type="PANTHER" id="PTHR42926">
    <property type="match status" value="1"/>
</dbReference>
<dbReference type="InterPro" id="IPR014774">
    <property type="entry name" value="KaiC-like_dom"/>
</dbReference>
<protein>
    <submittedName>
        <fullName evidence="2">Circadian clock protein KaiC</fullName>
    </submittedName>
</protein>
<dbReference type="PROSITE" id="PS51146">
    <property type="entry name" value="KAIC"/>
    <property type="match status" value="1"/>
</dbReference>
<evidence type="ECO:0000313" key="3">
    <source>
        <dbReference type="Proteomes" id="UP000239415"/>
    </source>
</evidence>
<dbReference type="Proteomes" id="UP000239415">
    <property type="component" value="Unassembled WGS sequence"/>
</dbReference>
<evidence type="ECO:0000259" key="1">
    <source>
        <dbReference type="PROSITE" id="PS51146"/>
    </source>
</evidence>
<sequence length="495" mass="53459">MTHVATGLADLDLILGGGLQPGSVVVLSGPPGTGKTILAQQICFTVATAEHKAIYYTTLSEPHAKLTDHLGGFSFFDAGALGTRVEYIHLGDMLRDKSTTDLDPLINEVVGRAFDDEPVIVAIDSTLMLRDFVSPRALRSALYDLSSRVAHSGAVLLLLGEYSDDDLLSGVEFSLADGIVVLSHQIREPVDRRGLRVLKMRGCAPLGGNHTLHITDDGIRVYPRIESFLPTDMPERGERIRSGIPGLDALMGGGIPDADATVVLGPTGVGKTIGCLAFLAEGLTQGQRCLYVTFEDTVEELQEMASRFGWDFAAARARDQLVIAHVPVGALDLDLDVLASLIRHSLADRSIRRVIIDSLAEMALAAREAERFPAYLRSMLGVVRAAGASLWVTSETRMVGPIEDPLTGLMYLFHNIIQLRYIEHCAEIGRIVNVTKMRNSGHDNAMYACRIEDKGGLSIGDRFERVTGMLGWSVLRDCPPLSGQDGCTAATRAGE</sequence>
<proteinExistence type="predicted"/>
<name>A0A2T0KF16_9ACTN</name>
<organism evidence="2 3">
    <name type="scientific">Actinoplanes italicus</name>
    <dbReference type="NCBI Taxonomy" id="113567"/>
    <lineage>
        <taxon>Bacteria</taxon>
        <taxon>Bacillati</taxon>
        <taxon>Actinomycetota</taxon>
        <taxon>Actinomycetes</taxon>
        <taxon>Micromonosporales</taxon>
        <taxon>Micromonosporaceae</taxon>
        <taxon>Actinoplanes</taxon>
    </lineage>
</organism>